<evidence type="ECO:0000256" key="1">
    <source>
        <dbReference type="SAM" id="MobiDB-lite"/>
    </source>
</evidence>
<reference evidence="3 4" key="1">
    <citation type="journal article" date="2016" name="Sci. Rep.">
        <title>The genome sequence of the outbreeding globe artichoke constructed de novo incorporating a phase-aware low-pass sequencing strategy of F1 progeny.</title>
        <authorList>
            <person name="Scaglione D."/>
            <person name="Reyes-Chin-Wo S."/>
            <person name="Acquadro A."/>
            <person name="Froenicke L."/>
            <person name="Portis E."/>
            <person name="Beitel C."/>
            <person name="Tirone M."/>
            <person name="Mauro R."/>
            <person name="Lo Monaco A."/>
            <person name="Mauromicale G."/>
            <person name="Faccioli P."/>
            <person name="Cattivelli L."/>
            <person name="Rieseberg L."/>
            <person name="Michelmore R."/>
            <person name="Lanteri S."/>
        </authorList>
    </citation>
    <scope>NUCLEOTIDE SEQUENCE [LARGE SCALE GENOMIC DNA]</scope>
    <source>
        <strain evidence="3">2C</strain>
    </source>
</reference>
<organism evidence="3 4">
    <name type="scientific">Cynara cardunculus var. scolymus</name>
    <name type="common">Globe artichoke</name>
    <name type="synonym">Cynara scolymus</name>
    <dbReference type="NCBI Taxonomy" id="59895"/>
    <lineage>
        <taxon>Eukaryota</taxon>
        <taxon>Viridiplantae</taxon>
        <taxon>Streptophyta</taxon>
        <taxon>Embryophyta</taxon>
        <taxon>Tracheophyta</taxon>
        <taxon>Spermatophyta</taxon>
        <taxon>Magnoliopsida</taxon>
        <taxon>eudicotyledons</taxon>
        <taxon>Gunneridae</taxon>
        <taxon>Pentapetalae</taxon>
        <taxon>asterids</taxon>
        <taxon>campanulids</taxon>
        <taxon>Asterales</taxon>
        <taxon>Asteraceae</taxon>
        <taxon>Carduoideae</taxon>
        <taxon>Cardueae</taxon>
        <taxon>Carduinae</taxon>
        <taxon>Cynara</taxon>
    </lineage>
</organism>
<dbReference type="Pfam" id="PF03468">
    <property type="entry name" value="XS"/>
    <property type="match status" value="1"/>
</dbReference>
<dbReference type="Proteomes" id="UP000243975">
    <property type="component" value="Unassembled WGS sequence"/>
</dbReference>
<dbReference type="OMA" id="GDIREPQ"/>
<dbReference type="EMBL" id="LEKV01001890">
    <property type="protein sequence ID" value="KVI05089.1"/>
    <property type="molecule type" value="Genomic_DNA"/>
</dbReference>
<sequence length="971" mass="112091">MQSRRHEDFACQSSYGRIRRNTDLDPDSYLMMSPHSKGSWSPRRMEGPPYSGRVLGGHRSASLERRRLVDDGGRRIRSRSPPYMEAKRGRPFYSDDWVMDRDLPTPERRSRYEFFNHMDMKYDDVESPTRNEFGYGRDSSRTAIIDNKFEGRRLDSGIREMGSQKSAVMGMYRSTGDVGPTSTTESVRDLPSASLNIGLGQPGKERVRYPDAQGSYLFDKYTAMKQYGDGEKNMVHPRDAPYSNLTASRSKESIGASHFKDYARTSPRKSRVDHLGYRGGIPVHRDNHNHPLNPADIPDPLSHSRYEQRQRLDLGRDPDLNINEDMARYRRETFSSPRTGHLDSLCLQPRMRERVDYLYPSDDVYEKMNLSERVDYNDRDMLQSNLLNHATQRAETSDFACRNMSSRSSLDHLSLEKLTATNNIGFSRSPAEKRESVQYLDTASVHSRLGRKISGEQEMPYTGMVQDREIEHIRVDHGYKRDVGTGSQKERMRSSPGVLYDTERLRLLERTHKREGHDLPPYDSSSRFLKRKYSMDDEENRITSRTITSRLNTVTRRQDREFSDEEWIDQDARGSYLAKRRDQTHGFSRRVDKAYDEADEEWFSSHPEERMHDHRMKSYKYDDKYAKGYSRSGSRGGYSSNYSNKKYQVSKWKNVSIRSENDKEVDMYPGEHEQYESLASGVKSEPHEGSEEFKQLVHDFFLSFTKKLNDTPGVRRRYMEQGRAGSLFCVVCGRSSMRKVNGLIGILAIAVTYRQVKRSYSTSRRKILFVLMSCDIVEIYNLLIMYTHREQERRISATEIAPHDSPYLASLRERMLILSKEFLDTRRLAMHAFMSHKVGLRAQHLGLHKAICVMLGKGLSSGKVRLGKPANCSMMLVKFLGTFSGLQEAERIHQYFAMNKHGRKEVEQMSYSKGKSKGENGNGDKDGEGVVFGYMGIAEDLDKVDFDTKRKCSIKSKKEIHDIADAPVKAE</sequence>
<keyword evidence="4" id="KW-1185">Reference proteome</keyword>
<dbReference type="PANTHER" id="PTHR46619:SF2">
    <property type="entry name" value="XS DOMAIN PROTEIN"/>
    <property type="match status" value="1"/>
</dbReference>
<dbReference type="InterPro" id="IPR038588">
    <property type="entry name" value="XS_domain_sf"/>
</dbReference>
<dbReference type="GO" id="GO:0031047">
    <property type="term" value="P:regulatory ncRNA-mediated gene silencing"/>
    <property type="evidence" value="ECO:0007669"/>
    <property type="project" value="InterPro"/>
</dbReference>
<evidence type="ECO:0000313" key="3">
    <source>
        <dbReference type="EMBL" id="KVI05089.1"/>
    </source>
</evidence>
<feature type="region of interest" description="Disordered" evidence="1">
    <location>
        <begin position="907"/>
        <end position="926"/>
    </location>
</feature>
<feature type="region of interest" description="Disordered" evidence="1">
    <location>
        <begin position="19"/>
        <end position="45"/>
    </location>
</feature>
<evidence type="ECO:0000259" key="2">
    <source>
        <dbReference type="Pfam" id="PF03468"/>
    </source>
</evidence>
<dbReference type="Gene3D" id="3.30.70.2890">
    <property type="entry name" value="XS domain"/>
    <property type="match status" value="1"/>
</dbReference>
<dbReference type="AlphaFoldDB" id="A0A103Y9N4"/>
<feature type="domain" description="XS" evidence="2">
    <location>
        <begin position="866"/>
        <end position="942"/>
    </location>
</feature>
<comment type="caution">
    <text evidence="3">The sequence shown here is derived from an EMBL/GenBank/DDBJ whole genome shotgun (WGS) entry which is preliminary data.</text>
</comment>
<gene>
    <name evidence="3" type="ORF">Ccrd_016598</name>
</gene>
<protein>
    <recommendedName>
        <fullName evidence="2">XS domain-containing protein</fullName>
    </recommendedName>
</protein>
<accession>A0A103Y9N4</accession>
<evidence type="ECO:0000313" key="4">
    <source>
        <dbReference type="Proteomes" id="UP000243975"/>
    </source>
</evidence>
<dbReference type="Gramene" id="KVI05089">
    <property type="protein sequence ID" value="KVI05089"/>
    <property type="gene ID" value="Ccrd_016598"/>
</dbReference>
<dbReference type="PANTHER" id="PTHR46619">
    <property type="entry name" value="RNA RECOGNITION MOTIF XS DOMAIN PROTEIN-RELATED"/>
    <property type="match status" value="1"/>
</dbReference>
<name>A0A103Y9N4_CYNCS</name>
<dbReference type="InterPro" id="IPR005380">
    <property type="entry name" value="XS_domain"/>
</dbReference>
<feature type="compositionally biased region" description="Basic and acidic residues" evidence="1">
    <location>
        <begin position="916"/>
        <end position="926"/>
    </location>
</feature>
<proteinExistence type="predicted"/>
<dbReference type="STRING" id="59895.A0A103Y9N4"/>